<evidence type="ECO:0000256" key="2">
    <source>
        <dbReference type="ARBA" id="ARBA00022723"/>
    </source>
</evidence>
<feature type="domain" description="Cytochrome c" evidence="6">
    <location>
        <begin position="53"/>
        <end position="145"/>
    </location>
</feature>
<evidence type="ECO:0000256" key="4">
    <source>
        <dbReference type="PROSITE-ProRule" id="PRU00433"/>
    </source>
</evidence>
<protein>
    <submittedName>
        <fullName evidence="7">C-type cytochrome</fullName>
    </submittedName>
</protein>
<gene>
    <name evidence="7" type="ORF">GN157_05745</name>
</gene>
<organism evidence="7 8">
    <name type="scientific">Flavobacterium rakeshii</name>
    <dbReference type="NCBI Taxonomy" id="1038845"/>
    <lineage>
        <taxon>Bacteria</taxon>
        <taxon>Pseudomonadati</taxon>
        <taxon>Bacteroidota</taxon>
        <taxon>Flavobacteriia</taxon>
        <taxon>Flavobacteriales</taxon>
        <taxon>Flavobacteriaceae</taxon>
        <taxon>Flavobacterium</taxon>
    </lineage>
</organism>
<keyword evidence="5" id="KW-1133">Transmembrane helix</keyword>
<dbReference type="InterPro" id="IPR009056">
    <property type="entry name" value="Cyt_c-like_dom"/>
</dbReference>
<keyword evidence="5" id="KW-0472">Membrane</keyword>
<keyword evidence="8" id="KW-1185">Reference proteome</keyword>
<dbReference type="GO" id="GO:0009055">
    <property type="term" value="F:electron transfer activity"/>
    <property type="evidence" value="ECO:0007669"/>
    <property type="project" value="InterPro"/>
</dbReference>
<feature type="transmembrane region" description="Helical" evidence="5">
    <location>
        <begin position="7"/>
        <end position="29"/>
    </location>
</feature>
<dbReference type="GO" id="GO:0046872">
    <property type="term" value="F:metal ion binding"/>
    <property type="evidence" value="ECO:0007669"/>
    <property type="project" value="UniProtKB-KW"/>
</dbReference>
<comment type="caution">
    <text evidence="7">The sequence shown here is derived from an EMBL/GenBank/DDBJ whole genome shotgun (WGS) entry which is preliminary data.</text>
</comment>
<evidence type="ECO:0000256" key="3">
    <source>
        <dbReference type="ARBA" id="ARBA00023004"/>
    </source>
</evidence>
<dbReference type="Proteomes" id="UP000433945">
    <property type="component" value="Unassembled WGS sequence"/>
</dbReference>
<dbReference type="GO" id="GO:0020037">
    <property type="term" value="F:heme binding"/>
    <property type="evidence" value="ECO:0007669"/>
    <property type="project" value="InterPro"/>
</dbReference>
<evidence type="ECO:0000256" key="5">
    <source>
        <dbReference type="SAM" id="Phobius"/>
    </source>
</evidence>
<dbReference type="Gene3D" id="1.10.760.10">
    <property type="entry name" value="Cytochrome c-like domain"/>
    <property type="match status" value="1"/>
</dbReference>
<dbReference type="AlphaFoldDB" id="A0A6N8HE77"/>
<name>A0A6N8HE77_9FLAO</name>
<evidence type="ECO:0000256" key="1">
    <source>
        <dbReference type="ARBA" id="ARBA00022617"/>
    </source>
</evidence>
<evidence type="ECO:0000259" key="6">
    <source>
        <dbReference type="PROSITE" id="PS51007"/>
    </source>
</evidence>
<keyword evidence="2 4" id="KW-0479">Metal-binding</keyword>
<reference evidence="7 8" key="1">
    <citation type="submission" date="2019-12" db="EMBL/GenBank/DDBJ databases">
        <authorList>
            <person name="Sun J.-Q."/>
        </authorList>
    </citation>
    <scope>NUCLEOTIDE SEQUENCE [LARGE SCALE GENOMIC DNA]</scope>
    <source>
        <strain evidence="7 8">JCM 17928</strain>
    </source>
</reference>
<keyword evidence="3 4" id="KW-0408">Iron</keyword>
<evidence type="ECO:0000313" key="8">
    <source>
        <dbReference type="Proteomes" id="UP000433945"/>
    </source>
</evidence>
<dbReference type="EMBL" id="WOWP01000016">
    <property type="protein sequence ID" value="MUV03208.1"/>
    <property type="molecule type" value="Genomic_DNA"/>
</dbReference>
<dbReference type="OrthoDB" id="955119at2"/>
<evidence type="ECO:0000313" key="7">
    <source>
        <dbReference type="EMBL" id="MUV03208.1"/>
    </source>
</evidence>
<sequence length="149" mass="16700">MIKRITYGVIFGSVLIITGVIFLCAFIVLPDAPQEAVVEKEPILFCGTPNPSQKSAKGREIMNSNCAACHKADIDLGNGTLRGIDKNYNEAFLIDYINNEDSLIKANNSVVKQLHEKYGENDYKHKNEFTKEEIESLISYLAPYQNNLK</sequence>
<dbReference type="PROSITE" id="PS51007">
    <property type="entry name" value="CYTC"/>
    <property type="match status" value="1"/>
</dbReference>
<dbReference type="SUPFAM" id="SSF46626">
    <property type="entry name" value="Cytochrome c"/>
    <property type="match status" value="1"/>
</dbReference>
<dbReference type="Pfam" id="PF00034">
    <property type="entry name" value="Cytochrom_C"/>
    <property type="match status" value="1"/>
</dbReference>
<keyword evidence="5" id="KW-0812">Transmembrane</keyword>
<keyword evidence="1 4" id="KW-0349">Heme</keyword>
<dbReference type="InterPro" id="IPR036909">
    <property type="entry name" value="Cyt_c-like_dom_sf"/>
</dbReference>
<dbReference type="RefSeq" id="WP_157482147.1">
    <property type="nucleotide sequence ID" value="NZ_WOWP01000016.1"/>
</dbReference>
<proteinExistence type="predicted"/>
<accession>A0A6N8HE77</accession>